<dbReference type="PROSITE" id="PS50075">
    <property type="entry name" value="CARRIER"/>
    <property type="match status" value="1"/>
</dbReference>
<dbReference type="FunFam" id="2.30.38.10:FF:000001">
    <property type="entry name" value="Non-ribosomal peptide synthetase PvdI"/>
    <property type="match status" value="1"/>
</dbReference>
<dbReference type="NCBIfam" id="TIGR01733">
    <property type="entry name" value="AA-adenyl-dom"/>
    <property type="match status" value="1"/>
</dbReference>
<keyword evidence="2" id="KW-0596">Phosphopantetheine</keyword>
<evidence type="ECO:0000256" key="3">
    <source>
        <dbReference type="ARBA" id="ARBA00022553"/>
    </source>
</evidence>
<dbReference type="InterPro" id="IPR009081">
    <property type="entry name" value="PP-bd_ACP"/>
</dbReference>
<dbReference type="PANTHER" id="PTHR45527:SF1">
    <property type="entry name" value="FATTY ACID SYNTHASE"/>
    <property type="match status" value="1"/>
</dbReference>
<dbReference type="OrthoDB" id="9781737at2"/>
<proteinExistence type="predicted"/>
<keyword evidence="6" id="KW-1185">Reference proteome</keyword>
<organism evidence="5 6">
    <name type="scientific">Thermogemmatispora tikiterensis</name>
    <dbReference type="NCBI Taxonomy" id="1825093"/>
    <lineage>
        <taxon>Bacteria</taxon>
        <taxon>Bacillati</taxon>
        <taxon>Chloroflexota</taxon>
        <taxon>Ktedonobacteria</taxon>
        <taxon>Thermogemmatisporales</taxon>
        <taxon>Thermogemmatisporaceae</taxon>
        <taxon>Thermogemmatispora</taxon>
    </lineage>
</organism>
<feature type="domain" description="Carrier" evidence="4">
    <location>
        <begin position="584"/>
        <end position="659"/>
    </location>
</feature>
<dbReference type="Gene3D" id="1.10.1200.10">
    <property type="entry name" value="ACP-like"/>
    <property type="match status" value="1"/>
</dbReference>
<dbReference type="PROSITE" id="PS00455">
    <property type="entry name" value="AMP_BINDING"/>
    <property type="match status" value="1"/>
</dbReference>
<sequence length="681" mass="74308">MDLQQEELHSSKLSALAMVARGVIEENPGRLLASEAEQPPSLWAAVKRDYPRDACIPALVAQQARERPQAPAVVTAGTTLSYQELNRRANQLAHYLRALGIYPGVPVGLYLERSPEMVVGLLAILKAGGAYLPLDPSYPHERVCFMLEDAQAPVLVTTSRLARQLEQETAIPTRQRVYLDQDAVKLAAQSTGEIQEQQARAADLAYVIYTSGSTGRPKGVEVTHDSLLNLIFWHQRVFSVSAADRASQVTSPAFDATGWELWPYLTCGATVYLPADELRLSAPALRDWLVEQAITIAFLPTPLAERLIQLPWPRETALRFLLTGADTLRRYPQPGLPFTLVNNYGPTEATVVATSGPVPPVSEPLAEPPSIGWAIDNTSIYILDEALRPVPWGTPGELYIGGQGVARGYRGRPELTAERFLPDPFAQQPGARMYRTGDQARFLPDGQIAFLGRLDTQVKIRGYRIELDEIATVLNQQPGITASVVIAREELPGEKQLVAYVVTSPEARPTPSQLRTALAKQLPDYMLPTIFVRLEALPLTVHGKIDRAALPPPEASEILSEAPETGEADIESLAALPATEAAADPANAIEQQVAEVVCSLLGRPAIDANANFFMLGGHSLLGAQLILRLTELFGVQISLHTLFTAPTVRQLAACIEQLLLERLATMSEQEACSLLEQLQNR</sequence>
<dbReference type="FunFam" id="3.40.50.12780:FF:000012">
    <property type="entry name" value="Non-ribosomal peptide synthetase"/>
    <property type="match status" value="1"/>
</dbReference>
<dbReference type="GO" id="GO:0005737">
    <property type="term" value="C:cytoplasm"/>
    <property type="evidence" value="ECO:0007669"/>
    <property type="project" value="TreeGrafter"/>
</dbReference>
<dbReference type="Pfam" id="PF13193">
    <property type="entry name" value="AMP-binding_C"/>
    <property type="match status" value="1"/>
</dbReference>
<evidence type="ECO:0000256" key="2">
    <source>
        <dbReference type="ARBA" id="ARBA00022450"/>
    </source>
</evidence>
<dbReference type="Gene3D" id="3.40.50.980">
    <property type="match status" value="2"/>
</dbReference>
<dbReference type="Pfam" id="PF00501">
    <property type="entry name" value="AMP-binding"/>
    <property type="match status" value="1"/>
</dbReference>
<dbReference type="CDD" id="cd05930">
    <property type="entry name" value="A_NRPS"/>
    <property type="match status" value="1"/>
</dbReference>
<dbReference type="InterPro" id="IPR036736">
    <property type="entry name" value="ACP-like_sf"/>
</dbReference>
<dbReference type="InterPro" id="IPR025110">
    <property type="entry name" value="AMP-bd_C"/>
</dbReference>
<dbReference type="FunFam" id="3.30.300.30:FF:000010">
    <property type="entry name" value="Enterobactin synthetase component F"/>
    <property type="match status" value="1"/>
</dbReference>
<dbReference type="SUPFAM" id="SSF47336">
    <property type="entry name" value="ACP-like"/>
    <property type="match status" value="1"/>
</dbReference>
<dbReference type="Pfam" id="PF00550">
    <property type="entry name" value="PP-binding"/>
    <property type="match status" value="1"/>
</dbReference>
<dbReference type="InterPro" id="IPR045851">
    <property type="entry name" value="AMP-bd_C_sf"/>
</dbReference>
<name>A0A328VGY8_9CHLR</name>
<dbReference type="GO" id="GO:0043041">
    <property type="term" value="P:amino acid activation for nonribosomal peptide biosynthetic process"/>
    <property type="evidence" value="ECO:0007669"/>
    <property type="project" value="TreeGrafter"/>
</dbReference>
<evidence type="ECO:0000313" key="5">
    <source>
        <dbReference type="EMBL" id="RAQ95010.1"/>
    </source>
</evidence>
<dbReference type="PANTHER" id="PTHR45527">
    <property type="entry name" value="NONRIBOSOMAL PEPTIDE SYNTHETASE"/>
    <property type="match status" value="1"/>
</dbReference>
<dbReference type="InterPro" id="IPR010071">
    <property type="entry name" value="AA_adenyl_dom"/>
</dbReference>
<dbReference type="InterPro" id="IPR020845">
    <property type="entry name" value="AMP-binding_CS"/>
</dbReference>
<protein>
    <recommendedName>
        <fullName evidence="4">Carrier domain-containing protein</fullName>
    </recommendedName>
</protein>
<comment type="cofactor">
    <cofactor evidence="1">
        <name>pantetheine 4'-phosphate</name>
        <dbReference type="ChEBI" id="CHEBI:47942"/>
    </cofactor>
</comment>
<dbReference type="Gene3D" id="2.30.38.10">
    <property type="entry name" value="Luciferase, Domain 3"/>
    <property type="match status" value="1"/>
</dbReference>
<gene>
    <name evidence="5" type="ORF">A4R35_05640</name>
</gene>
<comment type="caution">
    <text evidence="5">The sequence shown here is derived from an EMBL/GenBank/DDBJ whole genome shotgun (WGS) entry which is preliminary data.</text>
</comment>
<dbReference type="InterPro" id="IPR000873">
    <property type="entry name" value="AMP-dep_synth/lig_dom"/>
</dbReference>
<dbReference type="EMBL" id="MCIF01000002">
    <property type="protein sequence ID" value="RAQ95010.1"/>
    <property type="molecule type" value="Genomic_DNA"/>
</dbReference>
<dbReference type="GO" id="GO:0031177">
    <property type="term" value="F:phosphopantetheine binding"/>
    <property type="evidence" value="ECO:0007669"/>
    <property type="project" value="InterPro"/>
</dbReference>
<evidence type="ECO:0000313" key="6">
    <source>
        <dbReference type="Proteomes" id="UP000248706"/>
    </source>
</evidence>
<dbReference type="SMART" id="SM00823">
    <property type="entry name" value="PKS_PP"/>
    <property type="match status" value="1"/>
</dbReference>
<dbReference type="AlphaFoldDB" id="A0A328VGY8"/>
<accession>A0A328VGY8</accession>
<evidence type="ECO:0000256" key="1">
    <source>
        <dbReference type="ARBA" id="ARBA00001957"/>
    </source>
</evidence>
<dbReference type="RefSeq" id="WP_112427389.1">
    <property type="nucleotide sequence ID" value="NZ_MCIF01000002.1"/>
</dbReference>
<dbReference type="SUPFAM" id="SSF56801">
    <property type="entry name" value="Acetyl-CoA synthetase-like"/>
    <property type="match status" value="1"/>
</dbReference>
<dbReference type="FunFam" id="3.40.50.980:FF:000001">
    <property type="entry name" value="Non-ribosomal peptide synthetase"/>
    <property type="match status" value="1"/>
</dbReference>
<evidence type="ECO:0000259" key="4">
    <source>
        <dbReference type="PROSITE" id="PS50075"/>
    </source>
</evidence>
<dbReference type="Proteomes" id="UP000248706">
    <property type="component" value="Unassembled WGS sequence"/>
</dbReference>
<reference evidence="5 6" key="1">
    <citation type="submission" date="2016-08" db="EMBL/GenBank/DDBJ databases">
        <title>Analysis of Carbohydrate Active Enzymes in Thermogemmatispora T81 Reveals Carbohydrate Degradation Ability.</title>
        <authorList>
            <person name="Tomazini A."/>
            <person name="Lal S."/>
            <person name="Stott M."/>
            <person name="Henrissat B."/>
            <person name="Polikarpov I."/>
            <person name="Sparling R."/>
            <person name="Levin D.B."/>
        </authorList>
    </citation>
    <scope>NUCLEOTIDE SEQUENCE [LARGE SCALE GENOMIC DNA]</scope>
    <source>
        <strain evidence="5 6">T81</strain>
    </source>
</reference>
<dbReference type="GO" id="GO:0044550">
    <property type="term" value="P:secondary metabolite biosynthetic process"/>
    <property type="evidence" value="ECO:0007669"/>
    <property type="project" value="UniProtKB-ARBA"/>
</dbReference>
<dbReference type="Gene3D" id="3.30.300.30">
    <property type="match status" value="1"/>
</dbReference>
<dbReference type="InterPro" id="IPR020806">
    <property type="entry name" value="PKS_PP-bd"/>
</dbReference>
<keyword evidence="3" id="KW-0597">Phosphoprotein</keyword>